<proteinExistence type="predicted"/>
<evidence type="ECO:0000313" key="3">
    <source>
        <dbReference type="Proteomes" id="UP000692954"/>
    </source>
</evidence>
<keyword evidence="3" id="KW-1185">Reference proteome</keyword>
<dbReference type="Proteomes" id="UP000692954">
    <property type="component" value="Unassembled WGS sequence"/>
</dbReference>
<dbReference type="Pfam" id="PF01167">
    <property type="entry name" value="Tub"/>
    <property type="match status" value="1"/>
</dbReference>
<evidence type="ECO:0000313" key="2">
    <source>
        <dbReference type="EMBL" id="CAD8106911.1"/>
    </source>
</evidence>
<reference evidence="2" key="1">
    <citation type="submission" date="2021-01" db="EMBL/GenBank/DDBJ databases">
        <authorList>
            <consortium name="Genoscope - CEA"/>
            <person name="William W."/>
        </authorList>
    </citation>
    <scope>NUCLEOTIDE SEQUENCE</scope>
</reference>
<protein>
    <recommendedName>
        <fullName evidence="1">Tubby C-terminal domain-containing protein</fullName>
    </recommendedName>
</protein>
<feature type="domain" description="Tubby C-terminal" evidence="1">
    <location>
        <begin position="332"/>
        <end position="416"/>
    </location>
</feature>
<evidence type="ECO:0000259" key="1">
    <source>
        <dbReference type="Pfam" id="PF01167"/>
    </source>
</evidence>
<dbReference type="EMBL" id="CAJJDN010000088">
    <property type="protein sequence ID" value="CAD8106911.1"/>
    <property type="molecule type" value="Genomic_DNA"/>
</dbReference>
<sequence>MFLDSNMNQSNEELETPNICLDTLGLSQELDQQVFSIQYIAKQKQILKKNQNYTKNLGVGNSKYDTHDIDFSSFTIEKQIFKQEKKQSIGSVELNEAPQFFEVVQFDPLQLEEVQDHKNVQNIQNISIKQQCQLELNQNLFEQKKQEESQESQNQQEQKECLIEICDFFQETTLQELIAIPPTPPYAEKITQLQLPDYLKDFLINPIPNEGMFQCTIQRDKSGLNRFVPKYRMYWSHNGQFLLAAKKVLNKNKFIITQDGEFKKKEDFLTLGKVEQSKQYKGDYHLFDNGVKKKDQNQFKKLRTQLGSVLFDTTYDKQSRPRKIVLAMRKNEKETIQFISRKPQVIKNGTQKYYTLDFFGRVKKPSIKNFQLVLKNDDKDIIYAQFGKVNKNHFNLDFMSPLSPLIAMQLALSNLNFSGKS</sequence>
<dbReference type="AlphaFoldDB" id="A0A8S1PV39"/>
<dbReference type="PANTHER" id="PTHR16517:SF7">
    <property type="entry name" value="PROTEIN KING TUBBY"/>
    <property type="match status" value="1"/>
</dbReference>
<dbReference type="PANTHER" id="PTHR16517">
    <property type="entry name" value="TUBBY-RELATED"/>
    <property type="match status" value="1"/>
</dbReference>
<dbReference type="InterPro" id="IPR000007">
    <property type="entry name" value="Tubby_C"/>
</dbReference>
<dbReference type="OrthoDB" id="8775810at2759"/>
<organism evidence="2 3">
    <name type="scientific">Paramecium sonneborni</name>
    <dbReference type="NCBI Taxonomy" id="65129"/>
    <lineage>
        <taxon>Eukaryota</taxon>
        <taxon>Sar</taxon>
        <taxon>Alveolata</taxon>
        <taxon>Ciliophora</taxon>
        <taxon>Intramacronucleata</taxon>
        <taxon>Oligohymenophorea</taxon>
        <taxon>Peniculida</taxon>
        <taxon>Parameciidae</taxon>
        <taxon>Paramecium</taxon>
    </lineage>
</organism>
<accession>A0A8S1PV39</accession>
<name>A0A8S1PV39_9CILI</name>
<comment type="caution">
    <text evidence="2">The sequence shown here is derived from an EMBL/GenBank/DDBJ whole genome shotgun (WGS) entry which is preliminary data.</text>
</comment>
<gene>
    <name evidence="2" type="ORF">PSON_ATCC_30995.1.T0880016</name>
</gene>